<dbReference type="FunFam" id="3.40.50.920:FF:000001">
    <property type="entry name" value="Pyruvate dehydrogenase E1 beta subunit"/>
    <property type="match status" value="1"/>
</dbReference>
<keyword evidence="6" id="KW-1185">Reference proteome</keyword>
<dbReference type="AlphaFoldDB" id="A0A0K9YPU6"/>
<evidence type="ECO:0000313" key="6">
    <source>
        <dbReference type="Proteomes" id="UP000319578"/>
    </source>
</evidence>
<accession>A0A0K9YPU6</accession>
<keyword evidence="1" id="KW-0560">Oxidoreductase</keyword>
<reference evidence="4" key="2">
    <citation type="submission" date="2015-07" db="EMBL/GenBank/DDBJ databases">
        <title>MeaNS - Measles Nucleotide Surveillance Program.</title>
        <authorList>
            <person name="Tran T."/>
            <person name="Druce J."/>
        </authorList>
    </citation>
    <scope>NUCLEOTIDE SEQUENCE</scope>
    <source>
        <strain evidence="4">DSM 9887</strain>
    </source>
</reference>
<feature type="domain" description="Transketolase-like pyrimidine-binding" evidence="2">
    <location>
        <begin position="5"/>
        <end position="192"/>
    </location>
</feature>
<dbReference type="Pfam" id="PF02780">
    <property type="entry name" value="Transketolase_C"/>
    <property type="match status" value="1"/>
</dbReference>
<dbReference type="FunFam" id="3.40.50.970:FF:000001">
    <property type="entry name" value="Pyruvate dehydrogenase E1 beta subunit"/>
    <property type="match status" value="1"/>
</dbReference>
<dbReference type="Proteomes" id="UP000036834">
    <property type="component" value="Unassembled WGS sequence"/>
</dbReference>
<dbReference type="EMBL" id="BJON01000014">
    <property type="protein sequence ID" value="GED69862.1"/>
    <property type="molecule type" value="Genomic_DNA"/>
</dbReference>
<proteinExistence type="predicted"/>
<dbReference type="Gene3D" id="3.40.50.970">
    <property type="match status" value="1"/>
</dbReference>
<keyword evidence="4" id="KW-0670">Pyruvate</keyword>
<dbReference type="PANTHER" id="PTHR43257">
    <property type="entry name" value="PYRUVATE DEHYDROGENASE E1 COMPONENT BETA SUBUNIT"/>
    <property type="match status" value="1"/>
</dbReference>
<dbReference type="CDD" id="cd07036">
    <property type="entry name" value="TPP_PYR_E1-PDHc-beta_like"/>
    <property type="match status" value="1"/>
</dbReference>
<evidence type="ECO:0000313" key="3">
    <source>
        <dbReference type="EMBL" id="GED69862.1"/>
    </source>
</evidence>
<dbReference type="RefSeq" id="WP_049739689.1">
    <property type="nucleotide sequence ID" value="NZ_BJON01000014.1"/>
</dbReference>
<evidence type="ECO:0000256" key="1">
    <source>
        <dbReference type="ARBA" id="ARBA00023002"/>
    </source>
</evidence>
<dbReference type="PATRIC" id="fig|54915.3.peg.2571"/>
<dbReference type="Proteomes" id="UP000319578">
    <property type="component" value="Unassembled WGS sequence"/>
</dbReference>
<sequence>MTRKISFSAAVNEAMKQAMRADENVILMGEDVAGGAQVDHLQDDEAWGGVLGVTKGLVQEFGRERVLDTPITEAGYIGAAMAAAATGMRPIAELMFNDFIGSCLDQVMNQGAKFRYMFGGKAQVPVTIRTMHGAGFRAAAQHSQSLYAMFTHIPGVKVVVPSTPYEAKGLLLASIEDNDPVIFFEDKTLYNTTGEVPEEYYTIPLGKADIKRAGSDITIVAIGKQVQTALKAAEQLAKKGIEAEVVDPRTLSPLDEETILASVAKTNRLIVIDEANPRCSIATDIAALVADKGFDTLDAPIKRVTAPHTPVPFSPVLEDLYLPSPEKVIQAVSELIGDASITAVS</sequence>
<name>A0A0K9YPU6_9BACL</name>
<dbReference type="SUPFAM" id="SSF52922">
    <property type="entry name" value="TK C-terminal domain-like"/>
    <property type="match status" value="1"/>
</dbReference>
<dbReference type="PANTHER" id="PTHR43257:SF3">
    <property type="entry name" value="ACETOIN:2,6-DICHLOROPHENOLINDOPHENOL OXIDOREDUCTASE SUBUNIT BETA"/>
    <property type="match status" value="1"/>
</dbReference>
<evidence type="ECO:0000313" key="5">
    <source>
        <dbReference type="Proteomes" id="UP000036834"/>
    </source>
</evidence>
<dbReference type="GO" id="GO:0016491">
    <property type="term" value="F:oxidoreductase activity"/>
    <property type="evidence" value="ECO:0007669"/>
    <property type="project" value="UniProtKB-KW"/>
</dbReference>
<evidence type="ECO:0000259" key="2">
    <source>
        <dbReference type="SMART" id="SM00861"/>
    </source>
</evidence>
<organism evidence="4 5">
    <name type="scientific">Brevibacillus reuszeri</name>
    <dbReference type="NCBI Taxonomy" id="54915"/>
    <lineage>
        <taxon>Bacteria</taxon>
        <taxon>Bacillati</taxon>
        <taxon>Bacillota</taxon>
        <taxon>Bacilli</taxon>
        <taxon>Bacillales</taxon>
        <taxon>Paenibacillaceae</taxon>
        <taxon>Brevibacillus</taxon>
    </lineage>
</organism>
<reference evidence="5" key="1">
    <citation type="submission" date="2015-07" db="EMBL/GenBank/DDBJ databases">
        <title>Genome sequencing project for genomic taxonomy and phylogenomics of Bacillus-like bacteria.</title>
        <authorList>
            <person name="Liu B."/>
            <person name="Wang J."/>
            <person name="Zhu Y."/>
            <person name="Liu G."/>
            <person name="Chen Q."/>
            <person name="Chen Z."/>
            <person name="Lan J."/>
            <person name="Che J."/>
            <person name="Ge C."/>
            <person name="Shi H."/>
            <person name="Pan Z."/>
            <person name="Liu X."/>
        </authorList>
    </citation>
    <scope>NUCLEOTIDE SEQUENCE [LARGE SCALE GENOMIC DNA]</scope>
    <source>
        <strain evidence="5">DSM 9887</strain>
    </source>
</reference>
<dbReference type="EMBL" id="LGIQ01000009">
    <property type="protein sequence ID" value="KNB70677.1"/>
    <property type="molecule type" value="Genomic_DNA"/>
</dbReference>
<reference evidence="3 6" key="3">
    <citation type="submission" date="2019-06" db="EMBL/GenBank/DDBJ databases">
        <title>Whole genome shotgun sequence of Brevibacillus reuszeri NBRC 15719.</title>
        <authorList>
            <person name="Hosoyama A."/>
            <person name="Uohara A."/>
            <person name="Ohji S."/>
            <person name="Ichikawa N."/>
        </authorList>
    </citation>
    <scope>NUCLEOTIDE SEQUENCE [LARGE SCALE GENOMIC DNA]</scope>
    <source>
        <strain evidence="3 6">NBRC 15719</strain>
    </source>
</reference>
<dbReference type="SUPFAM" id="SSF52518">
    <property type="entry name" value="Thiamin diphosphate-binding fold (THDP-binding)"/>
    <property type="match status" value="1"/>
</dbReference>
<dbReference type="STRING" id="54915.ADS79_17500"/>
<protein>
    <submittedName>
        <fullName evidence="3 4">Pyruvate dehydrogenase</fullName>
    </submittedName>
</protein>
<dbReference type="InterPro" id="IPR029061">
    <property type="entry name" value="THDP-binding"/>
</dbReference>
<dbReference type="Pfam" id="PF02779">
    <property type="entry name" value="Transket_pyr"/>
    <property type="match status" value="1"/>
</dbReference>
<comment type="caution">
    <text evidence="4">The sequence shown here is derived from an EMBL/GenBank/DDBJ whole genome shotgun (WGS) entry which is preliminary data.</text>
</comment>
<dbReference type="InterPro" id="IPR009014">
    <property type="entry name" value="Transketo_C/PFOR_II"/>
</dbReference>
<dbReference type="NCBIfam" id="NF006667">
    <property type="entry name" value="PRK09212.1"/>
    <property type="match status" value="1"/>
</dbReference>
<dbReference type="InterPro" id="IPR005475">
    <property type="entry name" value="Transketolase-like_Pyr-bd"/>
</dbReference>
<evidence type="ECO:0000313" key="4">
    <source>
        <dbReference type="EMBL" id="KNB70677.1"/>
    </source>
</evidence>
<dbReference type="OrthoDB" id="9771835at2"/>
<dbReference type="InterPro" id="IPR033248">
    <property type="entry name" value="Transketolase_C"/>
</dbReference>
<gene>
    <name evidence="4" type="ORF">ADS79_17500</name>
    <name evidence="3" type="ORF">BRE01_35640</name>
</gene>
<dbReference type="Gene3D" id="3.40.50.920">
    <property type="match status" value="1"/>
</dbReference>
<dbReference type="SMART" id="SM00861">
    <property type="entry name" value="Transket_pyr"/>
    <property type="match status" value="1"/>
</dbReference>